<gene>
    <name evidence="1" type="ORF">ET445_06300</name>
</gene>
<dbReference type="InterPro" id="IPR025336">
    <property type="entry name" value="SCO4226-like"/>
</dbReference>
<dbReference type="KEGG" id="agf:ET445_06300"/>
<dbReference type="AlphaFoldDB" id="A0A4V0YH03"/>
<organism evidence="1 2">
    <name type="scientific">Agromyces protaetiae</name>
    <dbReference type="NCBI Taxonomy" id="2509455"/>
    <lineage>
        <taxon>Bacteria</taxon>
        <taxon>Bacillati</taxon>
        <taxon>Actinomycetota</taxon>
        <taxon>Actinomycetes</taxon>
        <taxon>Micrococcales</taxon>
        <taxon>Microbacteriaceae</taxon>
        <taxon>Agromyces</taxon>
    </lineage>
</organism>
<sequence>MPYFVIERNYAEELLPTPEAAAGVNLVNEDVDVRWLFSFLSVDGRRTYCLYEAPSIEAIRIAAHRAGLPADVITEVDRRILPTGTLEPIG</sequence>
<dbReference type="EMBL" id="CP035491">
    <property type="protein sequence ID" value="QAY73011.1"/>
    <property type="molecule type" value="Genomic_DNA"/>
</dbReference>
<reference evidence="1 2" key="1">
    <citation type="submission" date="2019-01" db="EMBL/GenBank/DDBJ databases">
        <title>Genome sequencing of strain FW100M-8.</title>
        <authorList>
            <person name="Heo J."/>
            <person name="Kim S.-J."/>
            <person name="Kim J.-S."/>
            <person name="Hong S.-B."/>
            <person name="Kwon S.-W."/>
        </authorList>
    </citation>
    <scope>NUCLEOTIDE SEQUENCE [LARGE SCALE GENOMIC DNA]</scope>
    <source>
        <strain evidence="1 2">FW100M-8</strain>
    </source>
</reference>
<dbReference type="InterPro" id="IPR042557">
    <property type="entry name" value="SCO4226"/>
</dbReference>
<proteinExistence type="predicted"/>
<dbReference type="Pfam" id="PF14026">
    <property type="entry name" value="SCO4226-like"/>
    <property type="match status" value="1"/>
</dbReference>
<evidence type="ECO:0000313" key="2">
    <source>
        <dbReference type="Proteomes" id="UP000291259"/>
    </source>
</evidence>
<accession>A0A4V0YH03</accession>
<dbReference type="OrthoDB" id="9800027at2"/>
<dbReference type="Gene3D" id="3.30.70.3090">
    <property type="entry name" value="ORF SCO4226, nickel-binding ferredoxin-like monomer"/>
    <property type="match status" value="1"/>
</dbReference>
<name>A0A4V0YH03_9MICO</name>
<dbReference type="RefSeq" id="WP_129189848.1">
    <property type="nucleotide sequence ID" value="NZ_CP035491.1"/>
</dbReference>
<keyword evidence="2" id="KW-1185">Reference proteome</keyword>
<evidence type="ECO:0000313" key="1">
    <source>
        <dbReference type="EMBL" id="QAY73011.1"/>
    </source>
</evidence>
<protein>
    <submittedName>
        <fullName evidence="1">DUF4242 domain-containing protein</fullName>
    </submittedName>
</protein>
<dbReference type="Proteomes" id="UP000291259">
    <property type="component" value="Chromosome"/>
</dbReference>